<evidence type="ECO:0000259" key="7">
    <source>
        <dbReference type="PROSITE" id="PS50878"/>
    </source>
</evidence>
<keyword evidence="1" id="KW-0808">Transferase</keyword>
<evidence type="ECO:0000256" key="1">
    <source>
        <dbReference type="ARBA" id="ARBA00022679"/>
    </source>
</evidence>
<sequence length="863" mass="97505">MECRKRLKSLTLADAESKSHDSIIKKLDEHFKPARNVLYDRHKFFLSSQQQEETVDQYYMRLTQLAEYCKFGDIEQEMIRDKLVIGCTDAAAKARLFRLKESDATLKTALESLRISEATNSQLKSMSGKQQSLVADTETVNTKRYNPRQAQYQHNRETSAGPNRECGNCGLVHKSKQCPAFGQTCNNCGKRNHWRKKCRSKPSVNRAANKQAHEIYANAGDVDSDNPDSYGFDLETIETVNQHNTEGVKYAVARVKTQQHKSLRLKAKVDTGAKANILNFDTYRALFGPQHTLKPSPVRLSGYGNKPITNLGSATAISVQHGKKHADSVSFYVTESGNNLFGLDLCKELGIVRFTCDERQQCCASYDIHEACMHGRKEDIIKENEDVFTGIGKIASEYHIELTSNAEPVVKPARRTPDALKQPLREELDRLLDLGILREVREPTDWVNDIVLVTKPNGSLRLCLDPRELNKFIKRPHYYAKTLDDILPELRNTKIFSTLDLRSGYWNIPLDTSSQTLTTFSTIYGRFCFTRLPFGLISSQDIFQQDLDGILGGIANVFCIKDDILIAAETQEQHDIALQKVFQACRQNNIRLNSDKCYFNQVKVKLFGHILSADGIAPDPAKVSAIRNLKAPSTKQELQSLLGLVQYLAKFAKMSQLTEPLRKLLQNDAAFVWTENHDAALDKIKYTITKAPVLAYFDASKPIEIQCDASMKGLGAVLVQDGRPVHFASKALTRAEANYSNIERETLAAVWATNYFKYYVFGRKFIICSDHKPLEDIAKKDISKMPSRLQRLMLQLQGYNYAIKYVSAQNVPMADCLSRCIATDREPKPIPHIDVHVHEITNMKPFIIDRIRAATASDITCNL</sequence>
<dbReference type="PANTHER" id="PTHR37984:SF7">
    <property type="entry name" value="INTEGRASE CATALYTIC DOMAIN-CONTAINING PROTEIN"/>
    <property type="match status" value="1"/>
</dbReference>
<keyword evidence="5" id="KW-0378">Hydrolase</keyword>
<accession>A0A2G8LPM2</accession>
<keyword evidence="9" id="KW-1185">Reference proteome</keyword>
<dbReference type="Proteomes" id="UP000230750">
    <property type="component" value="Unassembled WGS sequence"/>
</dbReference>
<proteinExistence type="predicted"/>
<evidence type="ECO:0000256" key="4">
    <source>
        <dbReference type="ARBA" id="ARBA00022759"/>
    </source>
</evidence>
<gene>
    <name evidence="8" type="ORF">BSL78_00918</name>
</gene>
<evidence type="ECO:0000256" key="2">
    <source>
        <dbReference type="ARBA" id="ARBA00022695"/>
    </source>
</evidence>
<dbReference type="AlphaFoldDB" id="A0A2G8LPM2"/>
<dbReference type="InterPro" id="IPR041373">
    <property type="entry name" value="RT_RNaseH"/>
</dbReference>
<dbReference type="InterPro" id="IPR001878">
    <property type="entry name" value="Znf_CCHC"/>
</dbReference>
<dbReference type="InterPro" id="IPR000477">
    <property type="entry name" value="RT_dom"/>
</dbReference>
<dbReference type="SMART" id="SM00343">
    <property type="entry name" value="ZnF_C2HC"/>
    <property type="match status" value="2"/>
</dbReference>
<keyword evidence="2" id="KW-0548">Nucleotidyltransferase</keyword>
<dbReference type="Pfam" id="PF17917">
    <property type="entry name" value="RT_RNaseH"/>
    <property type="match status" value="1"/>
</dbReference>
<keyword evidence="3" id="KW-0540">Nuclease</keyword>
<keyword evidence="6" id="KW-0695">RNA-directed DNA polymerase</keyword>
<protein>
    <recommendedName>
        <fullName evidence="7">Reverse transcriptase domain-containing protein</fullName>
    </recommendedName>
</protein>
<dbReference type="CDD" id="cd01647">
    <property type="entry name" value="RT_LTR"/>
    <property type="match status" value="1"/>
</dbReference>
<dbReference type="CDD" id="cd09274">
    <property type="entry name" value="RNase_HI_RT_Ty3"/>
    <property type="match status" value="1"/>
</dbReference>
<dbReference type="InterPro" id="IPR043128">
    <property type="entry name" value="Rev_trsase/Diguanyl_cyclase"/>
</dbReference>
<dbReference type="EMBL" id="MRZV01000017">
    <property type="protein sequence ID" value="PIK62195.1"/>
    <property type="molecule type" value="Genomic_DNA"/>
</dbReference>
<dbReference type="InterPro" id="IPR050951">
    <property type="entry name" value="Retrovirus_Pol_polyprotein"/>
</dbReference>
<dbReference type="InterPro" id="IPR043502">
    <property type="entry name" value="DNA/RNA_pol_sf"/>
</dbReference>
<name>A0A2G8LPM2_STIJA</name>
<feature type="domain" description="Reverse transcriptase" evidence="7">
    <location>
        <begin position="434"/>
        <end position="611"/>
    </location>
</feature>
<dbReference type="PANTHER" id="PTHR37984">
    <property type="entry name" value="PROTEIN CBG26694"/>
    <property type="match status" value="1"/>
</dbReference>
<dbReference type="FunFam" id="3.30.70.270:FF:000026">
    <property type="entry name" value="Transposon Ty3-G Gag-Pol polyprotein"/>
    <property type="match status" value="1"/>
</dbReference>
<evidence type="ECO:0000256" key="6">
    <source>
        <dbReference type="ARBA" id="ARBA00022918"/>
    </source>
</evidence>
<dbReference type="Gene3D" id="3.10.10.10">
    <property type="entry name" value="HIV Type 1 Reverse Transcriptase, subunit A, domain 1"/>
    <property type="match status" value="1"/>
</dbReference>
<dbReference type="GO" id="GO:0003676">
    <property type="term" value="F:nucleic acid binding"/>
    <property type="evidence" value="ECO:0007669"/>
    <property type="project" value="InterPro"/>
</dbReference>
<evidence type="ECO:0000313" key="8">
    <source>
        <dbReference type="EMBL" id="PIK62195.1"/>
    </source>
</evidence>
<dbReference type="OrthoDB" id="6154438at2759"/>
<dbReference type="PROSITE" id="PS50878">
    <property type="entry name" value="RT_POL"/>
    <property type="match status" value="1"/>
</dbReference>
<dbReference type="GO" id="GO:0008270">
    <property type="term" value="F:zinc ion binding"/>
    <property type="evidence" value="ECO:0007669"/>
    <property type="project" value="InterPro"/>
</dbReference>
<dbReference type="Gene3D" id="3.30.70.270">
    <property type="match status" value="2"/>
</dbReference>
<reference evidence="8 9" key="1">
    <citation type="journal article" date="2017" name="PLoS Biol.">
        <title>The sea cucumber genome provides insights into morphological evolution and visceral regeneration.</title>
        <authorList>
            <person name="Zhang X."/>
            <person name="Sun L."/>
            <person name="Yuan J."/>
            <person name="Sun Y."/>
            <person name="Gao Y."/>
            <person name="Zhang L."/>
            <person name="Li S."/>
            <person name="Dai H."/>
            <person name="Hamel J.F."/>
            <person name="Liu C."/>
            <person name="Yu Y."/>
            <person name="Liu S."/>
            <person name="Lin W."/>
            <person name="Guo K."/>
            <person name="Jin S."/>
            <person name="Xu P."/>
            <person name="Storey K.B."/>
            <person name="Huan P."/>
            <person name="Zhang T."/>
            <person name="Zhou Y."/>
            <person name="Zhang J."/>
            <person name="Lin C."/>
            <person name="Li X."/>
            <person name="Xing L."/>
            <person name="Huo D."/>
            <person name="Sun M."/>
            <person name="Wang L."/>
            <person name="Mercier A."/>
            <person name="Li F."/>
            <person name="Yang H."/>
            <person name="Xiang J."/>
        </authorList>
    </citation>
    <scope>NUCLEOTIDE SEQUENCE [LARGE SCALE GENOMIC DNA]</scope>
    <source>
        <strain evidence="8">Shaxun</strain>
        <tissue evidence="8">Muscle</tissue>
    </source>
</reference>
<evidence type="ECO:0000313" key="9">
    <source>
        <dbReference type="Proteomes" id="UP000230750"/>
    </source>
</evidence>
<dbReference type="SUPFAM" id="SSF56672">
    <property type="entry name" value="DNA/RNA polymerases"/>
    <property type="match status" value="1"/>
</dbReference>
<organism evidence="8 9">
    <name type="scientific">Stichopus japonicus</name>
    <name type="common">Sea cucumber</name>
    <dbReference type="NCBI Taxonomy" id="307972"/>
    <lineage>
        <taxon>Eukaryota</taxon>
        <taxon>Metazoa</taxon>
        <taxon>Echinodermata</taxon>
        <taxon>Eleutherozoa</taxon>
        <taxon>Echinozoa</taxon>
        <taxon>Holothuroidea</taxon>
        <taxon>Aspidochirotacea</taxon>
        <taxon>Aspidochirotida</taxon>
        <taxon>Stichopodidae</taxon>
        <taxon>Apostichopus</taxon>
    </lineage>
</organism>
<dbReference type="Pfam" id="PF00078">
    <property type="entry name" value="RVT_1"/>
    <property type="match status" value="1"/>
</dbReference>
<evidence type="ECO:0000256" key="5">
    <source>
        <dbReference type="ARBA" id="ARBA00022801"/>
    </source>
</evidence>
<keyword evidence="4" id="KW-0255">Endonuclease</keyword>
<evidence type="ECO:0000256" key="3">
    <source>
        <dbReference type="ARBA" id="ARBA00022722"/>
    </source>
</evidence>
<comment type="caution">
    <text evidence="8">The sequence shown here is derived from an EMBL/GenBank/DDBJ whole genome shotgun (WGS) entry which is preliminary data.</text>
</comment>